<keyword evidence="4 6" id="KW-1133">Transmembrane helix</keyword>
<dbReference type="OrthoDB" id="9794886at2"/>
<protein>
    <recommendedName>
        <fullName evidence="9">Phosphate-starvation-inducible E</fullName>
    </recommendedName>
</protein>
<reference evidence="8" key="1">
    <citation type="submission" date="2018-04" db="EMBL/GenBank/DDBJ databases">
        <authorList>
            <person name="Lucker S."/>
            <person name="Sakoula D."/>
        </authorList>
    </citation>
    <scope>NUCLEOTIDE SEQUENCE [LARGE SCALE GENOMIC DNA]</scope>
</reference>
<feature type="transmembrane region" description="Helical" evidence="6">
    <location>
        <begin position="29"/>
        <end position="51"/>
    </location>
</feature>
<evidence type="ECO:0000256" key="4">
    <source>
        <dbReference type="ARBA" id="ARBA00022989"/>
    </source>
</evidence>
<gene>
    <name evidence="7" type="ORF">NITLEN_20075</name>
</gene>
<evidence type="ECO:0000313" key="8">
    <source>
        <dbReference type="Proteomes" id="UP000248168"/>
    </source>
</evidence>
<organism evidence="7 8">
    <name type="scientific">Nitrospira lenta</name>
    <dbReference type="NCBI Taxonomy" id="1436998"/>
    <lineage>
        <taxon>Bacteria</taxon>
        <taxon>Pseudomonadati</taxon>
        <taxon>Nitrospirota</taxon>
        <taxon>Nitrospiria</taxon>
        <taxon>Nitrospirales</taxon>
        <taxon>Nitrospiraceae</taxon>
        <taxon>Nitrospira</taxon>
    </lineage>
</organism>
<keyword evidence="3 6" id="KW-0812">Transmembrane</keyword>
<evidence type="ECO:0000256" key="1">
    <source>
        <dbReference type="ARBA" id="ARBA00004651"/>
    </source>
</evidence>
<keyword evidence="8" id="KW-1185">Reference proteome</keyword>
<evidence type="ECO:0008006" key="9">
    <source>
        <dbReference type="Google" id="ProtNLM"/>
    </source>
</evidence>
<accession>A0A330L569</accession>
<comment type="subcellular location">
    <subcellularLocation>
        <location evidence="1">Cell membrane</location>
        <topology evidence="1">Multi-pass membrane protein</topology>
    </subcellularLocation>
</comment>
<dbReference type="RefSeq" id="WP_121988832.1">
    <property type="nucleotide sequence ID" value="NZ_OUNR01000012.1"/>
</dbReference>
<name>A0A330L569_9BACT</name>
<dbReference type="AlphaFoldDB" id="A0A330L569"/>
<keyword evidence="2" id="KW-1003">Cell membrane</keyword>
<dbReference type="Pfam" id="PF06146">
    <property type="entry name" value="PsiE"/>
    <property type="match status" value="1"/>
</dbReference>
<feature type="transmembrane region" description="Helical" evidence="6">
    <location>
        <begin position="132"/>
        <end position="156"/>
    </location>
</feature>
<dbReference type="InParanoid" id="A0A330L569"/>
<dbReference type="InterPro" id="IPR020948">
    <property type="entry name" value="P_starv_induced_PsiE-like"/>
</dbReference>
<evidence type="ECO:0000256" key="5">
    <source>
        <dbReference type="ARBA" id="ARBA00023136"/>
    </source>
</evidence>
<dbReference type="Proteomes" id="UP000248168">
    <property type="component" value="Unassembled WGS sequence"/>
</dbReference>
<feature type="transmembrane region" description="Helical" evidence="6">
    <location>
        <begin position="63"/>
        <end position="82"/>
    </location>
</feature>
<evidence type="ECO:0000256" key="2">
    <source>
        <dbReference type="ARBA" id="ARBA00022475"/>
    </source>
</evidence>
<dbReference type="GO" id="GO:0005886">
    <property type="term" value="C:plasma membrane"/>
    <property type="evidence" value="ECO:0007669"/>
    <property type="project" value="UniProtKB-SubCell"/>
</dbReference>
<keyword evidence="5 6" id="KW-0472">Membrane</keyword>
<evidence type="ECO:0000256" key="6">
    <source>
        <dbReference type="SAM" id="Phobius"/>
    </source>
</evidence>
<sequence length="175" mass="19948">MGTDEPRAHRNELMRRWCQYMEWLDRLGYATAGFSLLILGMLVFIHAWYVFLAGQFDPKGQVLILPAGLRLLNDILLVIILLELFRTVVRFLQTEVMELEPYLSVGVIACTRKILTASAELSHQQHMTDTQFYQYLMDVGLNVTVIMALIGAIIMIRKRPEQKPLPVTASAPASR</sequence>
<dbReference type="EMBL" id="OUNR01000012">
    <property type="protein sequence ID" value="SPP64436.1"/>
    <property type="molecule type" value="Genomic_DNA"/>
</dbReference>
<proteinExistence type="predicted"/>
<evidence type="ECO:0000256" key="3">
    <source>
        <dbReference type="ARBA" id="ARBA00022692"/>
    </source>
</evidence>
<evidence type="ECO:0000313" key="7">
    <source>
        <dbReference type="EMBL" id="SPP64436.1"/>
    </source>
</evidence>